<evidence type="ECO:0000313" key="18">
    <source>
        <dbReference type="Proteomes" id="UP000298787"/>
    </source>
</evidence>
<dbReference type="GO" id="GO:0016020">
    <property type="term" value="C:membrane"/>
    <property type="evidence" value="ECO:0007669"/>
    <property type="project" value="UniProtKB-SubCell"/>
</dbReference>
<proteinExistence type="inferred from homology"/>
<evidence type="ECO:0000256" key="9">
    <source>
        <dbReference type="ARBA" id="ARBA00023136"/>
    </source>
</evidence>
<keyword evidence="9 15" id="KW-0472">Membrane</keyword>
<evidence type="ECO:0000256" key="7">
    <source>
        <dbReference type="ARBA" id="ARBA00022989"/>
    </source>
</evidence>
<keyword evidence="11" id="KW-1208">Phospholipid metabolism</keyword>
<keyword evidence="6 15" id="KW-0812">Transmembrane</keyword>
<dbReference type="SUPFAM" id="SSF69593">
    <property type="entry name" value="Glycerol-3-phosphate (1)-acyltransferase"/>
    <property type="match status" value="1"/>
</dbReference>
<protein>
    <submittedName>
        <fullName evidence="17">Lysophosphatidylcholine acyltransferase 1</fullName>
    </submittedName>
</protein>
<keyword evidence="18" id="KW-1185">Reference proteome</keyword>
<evidence type="ECO:0000313" key="17">
    <source>
        <dbReference type="EMBL" id="TKS81816.1"/>
    </source>
</evidence>
<accession>A0A4U5V266</accession>
<keyword evidence="8" id="KW-0443">Lipid metabolism</keyword>
<evidence type="ECO:0000256" key="12">
    <source>
        <dbReference type="ARBA" id="ARBA00023315"/>
    </source>
</evidence>
<feature type="region of interest" description="Disordered" evidence="14">
    <location>
        <begin position="464"/>
        <end position="511"/>
    </location>
</feature>
<keyword evidence="10" id="KW-0594">Phospholipid biosynthesis</keyword>
<keyword evidence="4" id="KW-0444">Lipid biosynthesis</keyword>
<dbReference type="InterPro" id="IPR045252">
    <property type="entry name" value="LPCAT1-like"/>
</dbReference>
<reference evidence="17 18" key="1">
    <citation type="submission" date="2019-01" db="EMBL/GenBank/DDBJ databases">
        <title>Genome Assembly of Collichthys lucidus.</title>
        <authorList>
            <person name="Cai M."/>
            <person name="Xiao S."/>
        </authorList>
    </citation>
    <scope>NUCLEOTIDE SEQUENCE [LARGE SCALE GENOMIC DNA]</scope>
    <source>
        <strain evidence="17">JT15FE1705JMU</strain>
        <tissue evidence="17">Muscle</tissue>
    </source>
</reference>
<evidence type="ECO:0000256" key="11">
    <source>
        <dbReference type="ARBA" id="ARBA00023264"/>
    </source>
</evidence>
<keyword evidence="7 15" id="KW-1133">Transmembrane helix</keyword>
<comment type="similarity">
    <text evidence="3">Belongs to the 1-acyl-sn-glycerol-3-phosphate acyltransferase family.</text>
</comment>
<evidence type="ECO:0000256" key="4">
    <source>
        <dbReference type="ARBA" id="ARBA00022516"/>
    </source>
</evidence>
<feature type="transmembrane region" description="Helical" evidence="15">
    <location>
        <begin position="42"/>
        <end position="71"/>
    </location>
</feature>
<dbReference type="EMBL" id="CM014091">
    <property type="protein sequence ID" value="TKS81816.1"/>
    <property type="molecule type" value="Genomic_DNA"/>
</dbReference>
<dbReference type="InterPro" id="IPR002048">
    <property type="entry name" value="EF_hand_dom"/>
</dbReference>
<dbReference type="UniPathway" id="UPA00085"/>
<dbReference type="Pfam" id="PF01553">
    <property type="entry name" value="Acyltransferase"/>
    <property type="match status" value="1"/>
</dbReference>
<feature type="compositionally biased region" description="Polar residues" evidence="14">
    <location>
        <begin position="473"/>
        <end position="488"/>
    </location>
</feature>
<dbReference type="GO" id="GO:0008654">
    <property type="term" value="P:phospholipid biosynthetic process"/>
    <property type="evidence" value="ECO:0007669"/>
    <property type="project" value="UniProtKB-KW"/>
</dbReference>
<evidence type="ECO:0000256" key="5">
    <source>
        <dbReference type="ARBA" id="ARBA00022679"/>
    </source>
</evidence>
<evidence type="ECO:0000256" key="14">
    <source>
        <dbReference type="SAM" id="MobiDB-lite"/>
    </source>
</evidence>
<dbReference type="PROSITE" id="PS50222">
    <property type="entry name" value="EF_HAND_2"/>
    <property type="match status" value="1"/>
</dbReference>
<dbReference type="CDD" id="cd07991">
    <property type="entry name" value="LPLAT_LPCAT1-like"/>
    <property type="match status" value="1"/>
</dbReference>
<name>A0A4U5V266_COLLU</name>
<feature type="compositionally biased region" description="Basic and acidic residues" evidence="14">
    <location>
        <begin position="501"/>
        <end position="511"/>
    </location>
</feature>
<dbReference type="Gene3D" id="1.10.238.10">
    <property type="entry name" value="EF-hand"/>
    <property type="match status" value="1"/>
</dbReference>
<dbReference type="PANTHER" id="PTHR23063:SF57">
    <property type="entry name" value="LYSOPHOSPHATIDYLCHOLINE ACYLTRANSFERASE 1"/>
    <property type="match status" value="1"/>
</dbReference>
<feature type="domain" description="EF-hand" evidence="16">
    <location>
        <begin position="342"/>
        <end position="377"/>
    </location>
</feature>
<dbReference type="GO" id="GO:0005509">
    <property type="term" value="F:calcium ion binding"/>
    <property type="evidence" value="ECO:0007669"/>
    <property type="project" value="InterPro"/>
</dbReference>
<dbReference type="SUPFAM" id="SSF47473">
    <property type="entry name" value="EF-hand"/>
    <property type="match status" value="1"/>
</dbReference>
<dbReference type="Proteomes" id="UP000298787">
    <property type="component" value="Chromosome 14"/>
</dbReference>
<dbReference type="GO" id="GO:0005783">
    <property type="term" value="C:endoplasmic reticulum"/>
    <property type="evidence" value="ECO:0007669"/>
    <property type="project" value="TreeGrafter"/>
</dbReference>
<gene>
    <name evidence="17" type="ORF">D9C73_015922</name>
</gene>
<comment type="pathway">
    <text evidence="2">Lipid metabolism; phospholipid metabolism.</text>
</comment>
<dbReference type="InterPro" id="IPR002123">
    <property type="entry name" value="Plipid/glycerol_acylTrfase"/>
</dbReference>
<evidence type="ECO:0000256" key="10">
    <source>
        <dbReference type="ARBA" id="ARBA00023209"/>
    </source>
</evidence>
<dbReference type="STRING" id="240159.A0A4U5V266"/>
<evidence type="ECO:0000256" key="2">
    <source>
        <dbReference type="ARBA" id="ARBA00005074"/>
    </source>
</evidence>
<evidence type="ECO:0000256" key="8">
    <source>
        <dbReference type="ARBA" id="ARBA00023098"/>
    </source>
</evidence>
<evidence type="ECO:0000256" key="3">
    <source>
        <dbReference type="ARBA" id="ARBA00008655"/>
    </source>
</evidence>
<evidence type="ECO:0000259" key="16">
    <source>
        <dbReference type="PROSITE" id="PS50222"/>
    </source>
</evidence>
<evidence type="ECO:0000256" key="15">
    <source>
        <dbReference type="SAM" id="Phobius"/>
    </source>
</evidence>
<evidence type="ECO:0000256" key="6">
    <source>
        <dbReference type="ARBA" id="ARBA00022692"/>
    </source>
</evidence>
<dbReference type="GO" id="GO:0047184">
    <property type="term" value="F:1-acylglycerophosphocholine O-acyltransferase activity"/>
    <property type="evidence" value="ECO:0007669"/>
    <property type="project" value="TreeGrafter"/>
</dbReference>
<evidence type="ECO:0000256" key="13">
    <source>
        <dbReference type="ARBA" id="ARBA00025707"/>
    </source>
</evidence>
<dbReference type="GO" id="GO:0042171">
    <property type="term" value="F:lysophosphatidic acid acyltransferase activity"/>
    <property type="evidence" value="ECO:0007669"/>
    <property type="project" value="TreeGrafter"/>
</dbReference>
<dbReference type="PANTHER" id="PTHR23063">
    <property type="entry name" value="PHOSPHOLIPID ACYLTRANSFERASE"/>
    <property type="match status" value="1"/>
</dbReference>
<dbReference type="AlphaFoldDB" id="A0A4U5V266"/>
<dbReference type="InterPro" id="IPR011992">
    <property type="entry name" value="EF-hand-dom_pair"/>
</dbReference>
<sequence length="511" mass="58325">MRLPTNRQCAMEGDGKKMDQAPPFRNPFVHVLKFTPLEKAKIALMTVTLFPIRLLIAAFMMLLAWPFAFLASVGRSETTIEPQCLWRRLVDIILKIIMRVMWFAGGFHWMTVKGRRALPAEAPILTLAPHSSYFDAIPVTMTMASIVMKAESKDIPLWGTLIKYIRPVFVSRSDQDSRKKTVEEIRRRAHSGGEWPQEPSSQLYQCSLWCFVTLINWFEILWLTLCQLHNEFVIEFLPIYTPSEEEKRNPALFAINVRRVMADALGVPITDYSFEDCQLAMAEGQLRLPVDTCLLEYAKLVRRLGLKPKNTEKVLQEYGNRARKLEGQKLDLDDFAQFLDVPVSDMLRDMFALFDEHEDNCMDIREYVIALSVVCRPAKTLETMKLAFKMFEAEEDGAITEMELAVILKTALGVTHLSVSRLFTAIDAEDTGKITFDKFRNFVEQHPDFSEDYLYTENAGLHSGPCHRHQTKPRLSSNPQGTATTKTANGICPDFSPNDHGTIDGHLKKHN</sequence>
<evidence type="ECO:0000256" key="1">
    <source>
        <dbReference type="ARBA" id="ARBA00004370"/>
    </source>
</evidence>
<organism evidence="17 18">
    <name type="scientific">Collichthys lucidus</name>
    <name type="common">Big head croaker</name>
    <name type="synonym">Sciaena lucida</name>
    <dbReference type="NCBI Taxonomy" id="240159"/>
    <lineage>
        <taxon>Eukaryota</taxon>
        <taxon>Metazoa</taxon>
        <taxon>Chordata</taxon>
        <taxon>Craniata</taxon>
        <taxon>Vertebrata</taxon>
        <taxon>Euteleostomi</taxon>
        <taxon>Actinopterygii</taxon>
        <taxon>Neopterygii</taxon>
        <taxon>Teleostei</taxon>
        <taxon>Neoteleostei</taxon>
        <taxon>Acanthomorphata</taxon>
        <taxon>Eupercaria</taxon>
        <taxon>Sciaenidae</taxon>
        <taxon>Collichthys</taxon>
    </lineage>
</organism>
<comment type="subcellular location">
    <subcellularLocation>
        <location evidence="1">Membrane</location>
    </subcellularLocation>
</comment>
<comment type="pathway">
    <text evidence="13">Phospholipid metabolism.</text>
</comment>
<keyword evidence="5 17" id="KW-0808">Transferase</keyword>
<keyword evidence="12 17" id="KW-0012">Acyltransferase</keyword>